<evidence type="ECO:0000313" key="2">
    <source>
        <dbReference type="EMBL" id="MFI7873517.1"/>
    </source>
</evidence>
<proteinExistence type="predicted"/>
<accession>A0ABW8BG83</accession>
<dbReference type="RefSeq" id="WP_399593948.1">
    <property type="nucleotide sequence ID" value="NZ_JBITPR010000046.1"/>
</dbReference>
<dbReference type="InterPro" id="IPR011990">
    <property type="entry name" value="TPR-like_helical_dom_sf"/>
</dbReference>
<feature type="region of interest" description="Disordered" evidence="1">
    <location>
        <begin position="1"/>
        <end position="27"/>
    </location>
</feature>
<dbReference type="Proteomes" id="UP001614264">
    <property type="component" value="Unassembled WGS sequence"/>
</dbReference>
<evidence type="ECO:0000256" key="1">
    <source>
        <dbReference type="SAM" id="MobiDB-lite"/>
    </source>
</evidence>
<gene>
    <name evidence="2" type="ORF">AB4829_23320</name>
</gene>
<sequence>MNPPTNRPDRAAALHKARARATATSDDPSWPLHLAEDLHGIRADWKTSAEVCADAAWAARSAGHSVLGLLSPEGVLATHRDPITTRTLAHLYLSALRFDFRCPTLQRLVEQLAQTARQPLDCYTRALYAFALLGQSRPEGLTVMDEVLATAEEHPKTLHVLLHGLWLGQDLNDGAERLLTLSSRPALATGTDPIVLFRTAGALRRLGRYDEGLSAIDRAIDCLPPGDISVHADLVRERSLLCAARDLHQHRSPTRTSSGCRHNPPPAPEGPLAARTAGRGARAAPFPERGPDGVHRGRPLAGPGLLHPGRRAEDLDIG</sequence>
<dbReference type="EMBL" id="JBITPR010000046">
    <property type="protein sequence ID" value="MFI7873517.1"/>
    <property type="molecule type" value="Genomic_DNA"/>
</dbReference>
<organism evidence="2 3">
    <name type="scientific">Streptomyces salinarius</name>
    <dbReference type="NCBI Taxonomy" id="2762598"/>
    <lineage>
        <taxon>Bacteria</taxon>
        <taxon>Bacillati</taxon>
        <taxon>Actinomycetota</taxon>
        <taxon>Actinomycetes</taxon>
        <taxon>Kitasatosporales</taxon>
        <taxon>Streptomycetaceae</taxon>
        <taxon>Streptomyces</taxon>
    </lineage>
</organism>
<protein>
    <recommendedName>
        <fullName evidence="4">Tetratricopeptide repeat protein</fullName>
    </recommendedName>
</protein>
<dbReference type="Gene3D" id="1.25.40.10">
    <property type="entry name" value="Tetratricopeptide repeat domain"/>
    <property type="match status" value="1"/>
</dbReference>
<reference evidence="2 3" key="1">
    <citation type="submission" date="2024-07" db="EMBL/GenBank/DDBJ databases">
        <title>Whole genome sequencing of Prodigiosin pigment-producing Streptomyces salinarius isolated from rhizosphere soil of Arachis hypogaea.</title>
        <authorList>
            <person name="Vidhya A."/>
            <person name="Ramya S."/>
        </authorList>
    </citation>
    <scope>NUCLEOTIDE SEQUENCE [LARGE SCALE GENOMIC DNA]</scope>
    <source>
        <strain evidence="2 3">VRMG2420</strain>
    </source>
</reference>
<evidence type="ECO:0000313" key="3">
    <source>
        <dbReference type="Proteomes" id="UP001614264"/>
    </source>
</evidence>
<comment type="caution">
    <text evidence="2">The sequence shown here is derived from an EMBL/GenBank/DDBJ whole genome shotgun (WGS) entry which is preliminary data.</text>
</comment>
<keyword evidence="3" id="KW-1185">Reference proteome</keyword>
<feature type="compositionally biased region" description="Low complexity" evidence="1">
    <location>
        <begin position="270"/>
        <end position="287"/>
    </location>
</feature>
<feature type="region of interest" description="Disordered" evidence="1">
    <location>
        <begin position="249"/>
        <end position="318"/>
    </location>
</feature>
<name>A0ABW8BG83_9ACTN</name>
<evidence type="ECO:0008006" key="4">
    <source>
        <dbReference type="Google" id="ProtNLM"/>
    </source>
</evidence>